<protein>
    <submittedName>
        <fullName evidence="1">Sugar phosphate isomerase/epimerase family protein</fullName>
    </submittedName>
</protein>
<dbReference type="Proteomes" id="UP001631969">
    <property type="component" value="Unassembled WGS sequence"/>
</dbReference>
<sequence length="246" mass="27573">MKIGIADYGMNVWDGGTCFDLVERLRQLKAIGYEGIERLTAFSGEHALQSAAMMRKLGLDFGTVRAPSPELSIQWTAALGKDYVWTHVDGRDFSAFCRQVRIQSAACRRWGLHVALHNHMGTPVETQEQLEEFLRECPDSKLVLDTAHLAAMGGDAVEIAGKYASRLAVLHLKDWLETNPESPDWTKRGRFCGLNRGNIGLDNAAVLKEAAKYGFDGWVFVEHDTHLQEPLVDLEWSRQVVREAGY</sequence>
<keyword evidence="1" id="KW-0413">Isomerase</keyword>
<evidence type="ECO:0000313" key="1">
    <source>
        <dbReference type="EMBL" id="MFM9331613.1"/>
    </source>
</evidence>
<gene>
    <name evidence="1" type="ORF">ACI1P1_25265</name>
</gene>
<organism evidence="1 2">
    <name type="scientific">Paenibacillus mesotrionivorans</name>
    <dbReference type="NCBI Taxonomy" id="3160968"/>
    <lineage>
        <taxon>Bacteria</taxon>
        <taxon>Bacillati</taxon>
        <taxon>Bacillota</taxon>
        <taxon>Bacilli</taxon>
        <taxon>Bacillales</taxon>
        <taxon>Paenibacillaceae</taxon>
        <taxon>Paenibacillus</taxon>
    </lineage>
</organism>
<dbReference type="EMBL" id="JBJURJ010000020">
    <property type="protein sequence ID" value="MFM9331613.1"/>
    <property type="molecule type" value="Genomic_DNA"/>
</dbReference>
<accession>A0ACC7P3R1</accession>
<name>A0ACC7P3R1_9BACL</name>
<comment type="caution">
    <text evidence="1">The sequence shown here is derived from an EMBL/GenBank/DDBJ whole genome shotgun (WGS) entry which is preliminary data.</text>
</comment>
<keyword evidence="2" id="KW-1185">Reference proteome</keyword>
<evidence type="ECO:0000313" key="2">
    <source>
        <dbReference type="Proteomes" id="UP001631969"/>
    </source>
</evidence>
<proteinExistence type="predicted"/>
<reference evidence="1" key="1">
    <citation type="submission" date="2024-12" db="EMBL/GenBank/DDBJ databases">
        <authorList>
            <person name="Wu N."/>
        </authorList>
    </citation>
    <scope>NUCLEOTIDE SEQUENCE</scope>
    <source>
        <strain evidence="1">P15</strain>
    </source>
</reference>